<reference evidence="6 7" key="1">
    <citation type="submission" date="2018-02" db="EMBL/GenBank/DDBJ databases">
        <title>The genomes of Aspergillus section Nigri reveals drivers in fungal speciation.</title>
        <authorList>
            <consortium name="DOE Joint Genome Institute"/>
            <person name="Vesth T.C."/>
            <person name="Nybo J."/>
            <person name="Theobald S."/>
            <person name="Brandl J."/>
            <person name="Frisvad J.C."/>
            <person name="Nielsen K.F."/>
            <person name="Lyhne E.K."/>
            <person name="Kogle M.E."/>
            <person name="Kuo A."/>
            <person name="Riley R."/>
            <person name="Clum A."/>
            <person name="Nolan M."/>
            <person name="Lipzen A."/>
            <person name="Salamov A."/>
            <person name="Henrissat B."/>
            <person name="Wiebenga A."/>
            <person name="De vries R.P."/>
            <person name="Grigoriev I.V."/>
            <person name="Mortensen U.H."/>
            <person name="Andersen M.R."/>
            <person name="Baker S.E."/>
        </authorList>
    </citation>
    <scope>NUCLEOTIDE SEQUENCE [LARGE SCALE GENOMIC DNA]</scope>
    <source>
        <strain evidence="6 7">CBS 121593</strain>
    </source>
</reference>
<dbReference type="Proteomes" id="UP000249402">
    <property type="component" value="Unassembled WGS sequence"/>
</dbReference>
<dbReference type="GO" id="GO:0071949">
    <property type="term" value="F:FAD binding"/>
    <property type="evidence" value="ECO:0007669"/>
    <property type="project" value="InterPro"/>
</dbReference>
<dbReference type="STRING" id="1448316.A0A395H2P8"/>
<dbReference type="EMBL" id="KZ824437">
    <property type="protein sequence ID" value="RAL01128.1"/>
    <property type="molecule type" value="Genomic_DNA"/>
</dbReference>
<dbReference type="PANTHER" id="PTHR47356:SF2">
    <property type="entry name" value="FAD-BINDING DOMAIN-CONTAINING PROTEIN-RELATED"/>
    <property type="match status" value="1"/>
</dbReference>
<name>A0A395H2P8_9EURO</name>
<keyword evidence="4" id="KW-0560">Oxidoreductase</keyword>
<proteinExistence type="inferred from homology"/>
<feature type="domain" description="FAD-binding" evidence="5">
    <location>
        <begin position="7"/>
        <end position="331"/>
    </location>
</feature>
<dbReference type="PANTHER" id="PTHR47356">
    <property type="entry name" value="FAD-DEPENDENT MONOOXYGENASE ASQG-RELATED"/>
    <property type="match status" value="1"/>
</dbReference>
<dbReference type="OrthoDB" id="2431938at2759"/>
<sequence>MSSTPFKVIVVGGGPVGLTAAHALARAGIDFVVLERRDSVVLDQGSSLVLGPPSLRIMHQLGLLDQLLAIGGELRQVQAYTREGHVFRNTNPFQILQRNHGTAPVAFHRAHLIQTLYDLLPEKAKTQYLLNKKVSDIESSDAGVRLTCTDGTSFEGSMVLGADGVHSKTRQLMRRLALAADPTRSWDAESPFKAEYKCMWCSFPRRTELSGRERGWIFLYERLPQPTSDRVDYTTEDMEAMAARFADFPITETLRVKDVYAERFTAGMANLEEGILQHWGWRRIALAGDACHKYTPNSGLGLNNGIRDVVVLCNGLHKALQSAADNSLDTATLGQIFDEYTKERAKPVRSDAAQSAQTTRLHAWANTLYYLAARYIMSWQWVEGLLIGYLGARGIKQWPVLQYAPATEPFAGAVKWDNPLPSLDKELRVDGIFWCCVILSLNEKHLSSSLICPHGCANA</sequence>
<dbReference type="GeneID" id="37226329"/>
<comment type="similarity">
    <text evidence="1">Belongs to the paxM FAD-dependent monooxygenase family.</text>
</comment>
<evidence type="ECO:0000256" key="4">
    <source>
        <dbReference type="ARBA" id="ARBA00023002"/>
    </source>
</evidence>
<evidence type="ECO:0000256" key="2">
    <source>
        <dbReference type="ARBA" id="ARBA00022630"/>
    </source>
</evidence>
<organism evidence="6 7">
    <name type="scientific">Aspergillus ibericus CBS 121593</name>
    <dbReference type="NCBI Taxonomy" id="1448316"/>
    <lineage>
        <taxon>Eukaryota</taxon>
        <taxon>Fungi</taxon>
        <taxon>Dikarya</taxon>
        <taxon>Ascomycota</taxon>
        <taxon>Pezizomycotina</taxon>
        <taxon>Eurotiomycetes</taxon>
        <taxon>Eurotiomycetidae</taxon>
        <taxon>Eurotiales</taxon>
        <taxon>Aspergillaceae</taxon>
        <taxon>Aspergillus</taxon>
        <taxon>Aspergillus subgen. Circumdati</taxon>
    </lineage>
</organism>
<protein>
    <submittedName>
        <fullName evidence="6">FAD/NAD(P)-binding domain-containing protein</fullName>
    </submittedName>
</protein>
<dbReference type="InterPro" id="IPR002938">
    <property type="entry name" value="FAD-bd"/>
</dbReference>
<evidence type="ECO:0000313" key="7">
    <source>
        <dbReference type="Proteomes" id="UP000249402"/>
    </source>
</evidence>
<keyword evidence="7" id="KW-1185">Reference proteome</keyword>
<dbReference type="Pfam" id="PF01494">
    <property type="entry name" value="FAD_binding_3"/>
    <property type="match status" value="1"/>
</dbReference>
<dbReference type="GO" id="GO:0004497">
    <property type="term" value="F:monooxygenase activity"/>
    <property type="evidence" value="ECO:0007669"/>
    <property type="project" value="InterPro"/>
</dbReference>
<dbReference type="InterPro" id="IPR050562">
    <property type="entry name" value="FAD_mOase_fung"/>
</dbReference>
<dbReference type="VEuPathDB" id="FungiDB:BO80DRAFT_444987"/>
<dbReference type="SUPFAM" id="SSF51905">
    <property type="entry name" value="FAD/NAD(P)-binding domain"/>
    <property type="match status" value="1"/>
</dbReference>
<keyword evidence="3" id="KW-0274">FAD</keyword>
<evidence type="ECO:0000313" key="6">
    <source>
        <dbReference type="EMBL" id="RAL01128.1"/>
    </source>
</evidence>
<dbReference type="AlphaFoldDB" id="A0A395H2P8"/>
<evidence type="ECO:0000256" key="3">
    <source>
        <dbReference type="ARBA" id="ARBA00022827"/>
    </source>
</evidence>
<evidence type="ECO:0000256" key="1">
    <source>
        <dbReference type="ARBA" id="ARBA00007992"/>
    </source>
</evidence>
<dbReference type="Gene3D" id="3.50.50.60">
    <property type="entry name" value="FAD/NAD(P)-binding domain"/>
    <property type="match status" value="1"/>
</dbReference>
<dbReference type="InterPro" id="IPR036188">
    <property type="entry name" value="FAD/NAD-bd_sf"/>
</dbReference>
<dbReference type="PRINTS" id="PR00420">
    <property type="entry name" value="RNGMNOXGNASE"/>
</dbReference>
<gene>
    <name evidence="6" type="ORF">BO80DRAFT_444987</name>
</gene>
<keyword evidence="2" id="KW-0285">Flavoprotein</keyword>
<evidence type="ECO:0000259" key="5">
    <source>
        <dbReference type="Pfam" id="PF01494"/>
    </source>
</evidence>
<dbReference type="RefSeq" id="XP_025575455.1">
    <property type="nucleotide sequence ID" value="XM_025721464.1"/>
</dbReference>
<accession>A0A395H2P8</accession>